<dbReference type="GO" id="GO:0050897">
    <property type="term" value="F:cobalt ion binding"/>
    <property type="evidence" value="ECO:0007669"/>
    <property type="project" value="TreeGrafter"/>
</dbReference>
<evidence type="ECO:0000256" key="12">
    <source>
        <dbReference type="SAM" id="Phobius"/>
    </source>
</evidence>
<dbReference type="PANTHER" id="PTHR46494:SF3">
    <property type="entry name" value="ZINC TRANSPORT PROTEIN ZNTB"/>
    <property type="match status" value="1"/>
</dbReference>
<evidence type="ECO:0000313" key="14">
    <source>
        <dbReference type="Proteomes" id="UP000033452"/>
    </source>
</evidence>
<evidence type="ECO:0000256" key="4">
    <source>
        <dbReference type="ARBA" id="ARBA00022475"/>
    </source>
</evidence>
<dbReference type="GO" id="GO:0015095">
    <property type="term" value="F:magnesium ion transmembrane transporter activity"/>
    <property type="evidence" value="ECO:0007669"/>
    <property type="project" value="TreeGrafter"/>
</dbReference>
<evidence type="ECO:0000256" key="3">
    <source>
        <dbReference type="ARBA" id="ARBA00022448"/>
    </source>
</evidence>
<dbReference type="GO" id="GO:0000287">
    <property type="term" value="F:magnesium ion binding"/>
    <property type="evidence" value="ECO:0007669"/>
    <property type="project" value="TreeGrafter"/>
</dbReference>
<dbReference type="Pfam" id="PF01544">
    <property type="entry name" value="CorA"/>
    <property type="match status" value="1"/>
</dbReference>
<evidence type="ECO:0000256" key="1">
    <source>
        <dbReference type="ARBA" id="ARBA00004651"/>
    </source>
</evidence>
<keyword evidence="8 12" id="KW-1133">Transmembrane helix</keyword>
<evidence type="ECO:0000256" key="10">
    <source>
        <dbReference type="ARBA" id="ARBA00023136"/>
    </source>
</evidence>
<dbReference type="Gene3D" id="1.20.58.340">
    <property type="entry name" value="Magnesium transport protein CorA, transmembrane region"/>
    <property type="match status" value="2"/>
</dbReference>
<evidence type="ECO:0000256" key="8">
    <source>
        <dbReference type="ARBA" id="ARBA00022989"/>
    </source>
</evidence>
<dbReference type="SUPFAM" id="SSF143865">
    <property type="entry name" value="CorA soluble domain-like"/>
    <property type="match status" value="1"/>
</dbReference>
<proteinExistence type="inferred from homology"/>
<feature type="coiled-coil region" evidence="11">
    <location>
        <begin position="219"/>
        <end position="253"/>
    </location>
</feature>
<keyword evidence="4" id="KW-1003">Cell membrane</keyword>
<dbReference type="PATRIC" id="fig|43658.5.peg.820"/>
<keyword evidence="10 12" id="KW-0472">Membrane</keyword>
<evidence type="ECO:0000313" key="13">
    <source>
        <dbReference type="EMBL" id="KJZ12210.1"/>
    </source>
</evidence>
<evidence type="ECO:0000256" key="9">
    <source>
        <dbReference type="ARBA" id="ARBA00023065"/>
    </source>
</evidence>
<dbReference type="GO" id="GO:0015087">
    <property type="term" value="F:cobalt ion transmembrane transporter activity"/>
    <property type="evidence" value="ECO:0007669"/>
    <property type="project" value="TreeGrafter"/>
</dbReference>
<accession>A0A0F4QY67</accession>
<dbReference type="Proteomes" id="UP000033452">
    <property type="component" value="Unassembled WGS sequence"/>
</dbReference>
<dbReference type="GO" id="GO:0005886">
    <property type="term" value="C:plasma membrane"/>
    <property type="evidence" value="ECO:0007669"/>
    <property type="project" value="UniProtKB-SubCell"/>
</dbReference>
<feature type="coiled-coil region" evidence="11">
    <location>
        <begin position="146"/>
        <end position="173"/>
    </location>
</feature>
<comment type="caution">
    <text evidence="13">The sequence shown here is derived from an EMBL/GenBank/DDBJ whole genome shotgun (WGS) entry which is preliminary data.</text>
</comment>
<dbReference type="SUPFAM" id="SSF144083">
    <property type="entry name" value="Magnesium transport protein CorA, transmembrane region"/>
    <property type="match status" value="1"/>
</dbReference>
<dbReference type="RefSeq" id="WP_046003647.1">
    <property type="nucleotide sequence ID" value="NZ_JXYA01000006.1"/>
</dbReference>
<comment type="similarity">
    <text evidence="2">Belongs to the CorA metal ion transporter (MIT) (TC 1.A.35) family.</text>
</comment>
<organism evidence="13 14">
    <name type="scientific">Pseudoalteromonas rubra</name>
    <dbReference type="NCBI Taxonomy" id="43658"/>
    <lineage>
        <taxon>Bacteria</taxon>
        <taxon>Pseudomonadati</taxon>
        <taxon>Pseudomonadota</taxon>
        <taxon>Gammaproteobacteria</taxon>
        <taxon>Alteromonadales</taxon>
        <taxon>Pseudoalteromonadaceae</taxon>
        <taxon>Pseudoalteromonas</taxon>
    </lineage>
</organism>
<evidence type="ECO:0000256" key="11">
    <source>
        <dbReference type="SAM" id="Coils"/>
    </source>
</evidence>
<dbReference type="EMBL" id="JXYA01000006">
    <property type="protein sequence ID" value="KJZ12210.1"/>
    <property type="molecule type" value="Genomic_DNA"/>
</dbReference>
<dbReference type="AlphaFoldDB" id="A0A0F4QY67"/>
<gene>
    <name evidence="13" type="ORF">TW77_03905</name>
</gene>
<sequence>MEGLLHALVLDGQGGATQVTDLTQALKDEAPVWLHFDYTSEAVQHFLSQLEFLQEWEWQALLAEETRPRVTRANHGLLLFLRGVNLNPRQNPEDMVSVRCFVSKNVLITCRKRVLISIEDLRNALLDGSSVTTISDLICALIDRLTHRMQDTLWQVEEQLDDFEEQLDKEESQPDYHQITLLRRQVISLKRYIKPQRQAIYDLIDTKVSWLNLEQRRLLGEANNTLSRYIEELEASIERAQVLQQSIANQLNEQLNQRMYIMSVVAALFLPLGFLTGLLGVNIGGIPGTESPWSFSIFVIALVILTVAVAVLFKRRKWI</sequence>
<dbReference type="InterPro" id="IPR045863">
    <property type="entry name" value="CorA_TM1_TM2"/>
</dbReference>
<dbReference type="InterPro" id="IPR045861">
    <property type="entry name" value="CorA_cytoplasmic_dom"/>
</dbReference>
<comment type="subcellular location">
    <subcellularLocation>
        <location evidence="1">Cell membrane</location>
        <topology evidence="1">Multi-pass membrane protein</topology>
    </subcellularLocation>
</comment>
<dbReference type="PANTHER" id="PTHR46494">
    <property type="entry name" value="CORA FAMILY METAL ION TRANSPORTER (EUROFUNG)"/>
    <property type="match status" value="1"/>
</dbReference>
<evidence type="ECO:0000256" key="2">
    <source>
        <dbReference type="ARBA" id="ARBA00009765"/>
    </source>
</evidence>
<name>A0A0F4QY67_9GAMM</name>
<keyword evidence="9" id="KW-0406">Ion transport</keyword>
<evidence type="ECO:0000256" key="5">
    <source>
        <dbReference type="ARBA" id="ARBA00022519"/>
    </source>
</evidence>
<keyword evidence="11" id="KW-0175">Coiled coil</keyword>
<keyword evidence="3" id="KW-0813">Transport</keyword>
<dbReference type="OrthoDB" id="9803484at2"/>
<keyword evidence="6 12" id="KW-0812">Transmembrane</keyword>
<dbReference type="InterPro" id="IPR002523">
    <property type="entry name" value="MgTranspt_CorA/ZnTranspt_ZntB"/>
</dbReference>
<keyword evidence="14" id="KW-1185">Reference proteome</keyword>
<evidence type="ECO:0000256" key="7">
    <source>
        <dbReference type="ARBA" id="ARBA00022833"/>
    </source>
</evidence>
<evidence type="ECO:0000256" key="6">
    <source>
        <dbReference type="ARBA" id="ARBA00022692"/>
    </source>
</evidence>
<dbReference type="Gene3D" id="3.30.460.20">
    <property type="entry name" value="CorA soluble domain-like"/>
    <property type="match status" value="1"/>
</dbReference>
<feature type="transmembrane region" description="Helical" evidence="12">
    <location>
        <begin position="259"/>
        <end position="281"/>
    </location>
</feature>
<keyword evidence="7" id="KW-0862">Zinc</keyword>
<keyword evidence="5" id="KW-0997">Cell inner membrane</keyword>
<dbReference type="CDD" id="cd12833">
    <property type="entry name" value="ZntB-like_1"/>
    <property type="match status" value="1"/>
</dbReference>
<protein>
    <submittedName>
        <fullName evidence="13">Transporter</fullName>
    </submittedName>
</protein>
<feature type="transmembrane region" description="Helical" evidence="12">
    <location>
        <begin position="293"/>
        <end position="313"/>
    </location>
</feature>
<reference evidence="13 14" key="1">
    <citation type="journal article" date="2015" name="BMC Genomics">
        <title>Genome mining reveals unlocked bioactive potential of marine Gram-negative bacteria.</title>
        <authorList>
            <person name="Machado H."/>
            <person name="Sonnenschein E.C."/>
            <person name="Melchiorsen J."/>
            <person name="Gram L."/>
        </authorList>
    </citation>
    <scope>NUCLEOTIDE SEQUENCE [LARGE SCALE GENOMIC DNA]</scope>
    <source>
        <strain evidence="13 14">S2471</strain>
    </source>
</reference>